<proteinExistence type="predicted"/>
<evidence type="ECO:0000256" key="6">
    <source>
        <dbReference type="SAM" id="Phobius"/>
    </source>
</evidence>
<comment type="caution">
    <text evidence="8">The sequence shown here is derived from an EMBL/GenBank/DDBJ whole genome shotgun (WGS) entry which is preliminary data.</text>
</comment>
<dbReference type="InterPro" id="IPR020846">
    <property type="entry name" value="MFS_dom"/>
</dbReference>
<feature type="transmembrane region" description="Helical" evidence="6">
    <location>
        <begin position="45"/>
        <end position="66"/>
    </location>
</feature>
<feature type="transmembrane region" description="Helical" evidence="6">
    <location>
        <begin position="78"/>
        <end position="101"/>
    </location>
</feature>
<dbReference type="RefSeq" id="WP_263061589.1">
    <property type="nucleotide sequence ID" value="NZ_JAOUSE010000022.1"/>
</dbReference>
<accession>A0ABT2WFN5</accession>
<dbReference type="PROSITE" id="PS50850">
    <property type="entry name" value="MFS"/>
    <property type="match status" value="1"/>
</dbReference>
<dbReference type="CDD" id="cd17319">
    <property type="entry name" value="MFS_ExuT_GudP_like"/>
    <property type="match status" value="1"/>
</dbReference>
<dbReference type="SUPFAM" id="SSF103473">
    <property type="entry name" value="MFS general substrate transporter"/>
    <property type="match status" value="1"/>
</dbReference>
<keyword evidence="2" id="KW-0813">Transport</keyword>
<evidence type="ECO:0000256" key="4">
    <source>
        <dbReference type="ARBA" id="ARBA00022989"/>
    </source>
</evidence>
<evidence type="ECO:0000256" key="1">
    <source>
        <dbReference type="ARBA" id="ARBA00004651"/>
    </source>
</evidence>
<comment type="subcellular location">
    <subcellularLocation>
        <location evidence="1">Cell membrane</location>
        <topology evidence="1">Multi-pass membrane protein</topology>
    </subcellularLocation>
</comment>
<gene>
    <name evidence="8" type="ORF">OEV82_08480</name>
</gene>
<keyword evidence="3 6" id="KW-0812">Transmembrane</keyword>
<feature type="domain" description="Major facilitator superfamily (MFS) profile" evidence="7">
    <location>
        <begin position="16"/>
        <end position="419"/>
    </location>
</feature>
<evidence type="ECO:0000313" key="8">
    <source>
        <dbReference type="EMBL" id="MCU9594490.1"/>
    </source>
</evidence>
<keyword evidence="4 6" id="KW-1133">Transmembrane helix</keyword>
<feature type="transmembrane region" description="Helical" evidence="6">
    <location>
        <begin position="12"/>
        <end position="29"/>
    </location>
</feature>
<evidence type="ECO:0000256" key="5">
    <source>
        <dbReference type="ARBA" id="ARBA00023136"/>
    </source>
</evidence>
<dbReference type="EMBL" id="JAOUSE010000022">
    <property type="protein sequence ID" value="MCU9594490.1"/>
    <property type="molecule type" value="Genomic_DNA"/>
</dbReference>
<dbReference type="PANTHER" id="PTHR43791">
    <property type="entry name" value="PERMEASE-RELATED"/>
    <property type="match status" value="1"/>
</dbReference>
<organism evidence="8 9">
    <name type="scientific">Pallidibacillus thermolactis</name>
    <dbReference type="NCBI Taxonomy" id="251051"/>
    <lineage>
        <taxon>Bacteria</taxon>
        <taxon>Bacillati</taxon>
        <taxon>Bacillota</taxon>
        <taxon>Bacilli</taxon>
        <taxon>Bacillales</taxon>
        <taxon>Bacillaceae</taxon>
        <taxon>Pallidibacillus</taxon>
    </lineage>
</organism>
<feature type="transmembrane region" description="Helical" evidence="6">
    <location>
        <begin position="336"/>
        <end position="356"/>
    </location>
</feature>
<dbReference type="Proteomes" id="UP001208656">
    <property type="component" value="Unassembled WGS sequence"/>
</dbReference>
<feature type="transmembrane region" description="Helical" evidence="6">
    <location>
        <begin position="282"/>
        <end position="302"/>
    </location>
</feature>
<feature type="transmembrane region" description="Helical" evidence="6">
    <location>
        <begin position="174"/>
        <end position="196"/>
    </location>
</feature>
<feature type="transmembrane region" description="Helical" evidence="6">
    <location>
        <begin position="242"/>
        <end position="262"/>
    </location>
</feature>
<dbReference type="PANTHER" id="PTHR43791:SF100">
    <property type="entry name" value="SUGAR TRANSPORTER"/>
    <property type="match status" value="1"/>
</dbReference>
<feature type="transmembrane region" description="Helical" evidence="6">
    <location>
        <begin position="368"/>
        <end position="388"/>
    </location>
</feature>
<feature type="transmembrane region" description="Helical" evidence="6">
    <location>
        <begin position="143"/>
        <end position="162"/>
    </location>
</feature>
<dbReference type="InterPro" id="IPR011701">
    <property type="entry name" value="MFS"/>
</dbReference>
<dbReference type="Pfam" id="PF07690">
    <property type="entry name" value="MFS_1"/>
    <property type="match status" value="2"/>
</dbReference>
<feature type="transmembrane region" description="Helical" evidence="6">
    <location>
        <begin position="107"/>
        <end position="131"/>
    </location>
</feature>
<dbReference type="Gene3D" id="1.20.1250.20">
    <property type="entry name" value="MFS general substrate transporter like domains"/>
    <property type="match status" value="2"/>
</dbReference>
<evidence type="ECO:0000259" key="7">
    <source>
        <dbReference type="PROSITE" id="PS50850"/>
    </source>
</evidence>
<protein>
    <submittedName>
        <fullName evidence="8">MFS transporter</fullName>
    </submittedName>
</protein>
<evidence type="ECO:0000313" key="9">
    <source>
        <dbReference type="Proteomes" id="UP001208656"/>
    </source>
</evidence>
<evidence type="ECO:0000256" key="3">
    <source>
        <dbReference type="ARBA" id="ARBA00022692"/>
    </source>
</evidence>
<keyword evidence="9" id="KW-1185">Reference proteome</keyword>
<dbReference type="InterPro" id="IPR036259">
    <property type="entry name" value="MFS_trans_sf"/>
</dbReference>
<reference evidence="8 9" key="1">
    <citation type="submission" date="2022-10" db="EMBL/GenBank/DDBJ databases">
        <title>Description of Fervidibacillus gen. nov. in the family Fervidibacillaceae fam. nov. with two species, Fervidibacillus albus sp. nov., and Fervidibacillus halotolerans sp. nov., isolated from tidal flat sediments.</title>
        <authorList>
            <person name="Kwon K.K."/>
            <person name="Yang S.-H."/>
        </authorList>
    </citation>
    <scope>NUCLEOTIDE SEQUENCE [LARGE SCALE GENOMIC DNA]</scope>
    <source>
        <strain evidence="8 9">DSM 23332</strain>
    </source>
</reference>
<sequence>MINVQERTIKKVSLRLLPFVMICYVVAQLDRINIGFAALEMNAELALSAEVFGLLSGIFFIGYFMFEIPSNMILYKVGARVWIARIMISWGILSILTGFVQTEWHLYILRFLLGVAEAGFLPGILLYLTYWFRKRERAIATSILLLAIPIASIIGSPMSTWIMDVVNWAELSGWRWMFVLEGLPAVVLGIVVLFYLTNRPKEAMWLTKEERDWLEGELDKEREEAKLVNKASRKEMLKDKRVYLLTLLYFTNYTAMFGLSFWLPSIVKSLSENVQTNLEIGWLAMIPPIIGIPANFILGWIASKNGSHRQMLILSFGIAAIGFAACGFANSSIMMVILLAFTAIGLYGFMGVFFAYMTFFFTERTAPVGIALVNSFASIGGFVGPMMFGLVSVSLGMFILSGLAIIGLSLAIILKPGKEEKDEAANVSIT</sequence>
<name>A0ABT2WFN5_9BACI</name>
<keyword evidence="5 6" id="KW-0472">Membrane</keyword>
<feature type="transmembrane region" description="Helical" evidence="6">
    <location>
        <begin position="394"/>
        <end position="414"/>
    </location>
</feature>
<evidence type="ECO:0000256" key="2">
    <source>
        <dbReference type="ARBA" id="ARBA00022448"/>
    </source>
</evidence>
<feature type="transmembrane region" description="Helical" evidence="6">
    <location>
        <begin position="311"/>
        <end position="330"/>
    </location>
</feature>